<evidence type="ECO:0000313" key="1">
    <source>
        <dbReference type="EMBL" id="ATZ21703.1"/>
    </source>
</evidence>
<accession>A0A2K8P7I4</accession>
<sequence>MKKLLIFLSSLSMTTIISTNIISCALNSENKNGVEKPEEVIDLKSLNINTKLIFSSDIEINEDIVFSELKSINKDLKIKWNNLSIRKNEKYLLYSLDENIYAGTIKLEIIQKTNISELKSEMYLKLAEINEQSLIENFKAINPEVNELKLICKNENENWKIIVSENNKKYDGFIILRIYVKKDIADVMKNKSFKVNSINTHEKIIIKLVKSKYSELIDVKLKANIINKTSWSIIVDESELIYYGNCSIEIYT</sequence>
<gene>
    <name evidence="1" type="ORF">MTABA_v1c05050</name>
</gene>
<evidence type="ECO:0000313" key="2">
    <source>
        <dbReference type="Proteomes" id="UP000232223"/>
    </source>
</evidence>
<reference evidence="1 2" key="1">
    <citation type="submission" date="2017-11" db="EMBL/GenBank/DDBJ databases">
        <title>Genome sequence of Mesoplasma tabanidae BARC 857 (ATCC 49584).</title>
        <authorList>
            <person name="Lo W.-S."/>
            <person name="Kuo C.-H."/>
        </authorList>
    </citation>
    <scope>NUCLEOTIDE SEQUENCE [LARGE SCALE GENOMIC DNA]</scope>
    <source>
        <strain evidence="1 2">BARC 857</strain>
    </source>
</reference>
<dbReference type="EMBL" id="CP024969">
    <property type="protein sequence ID" value="ATZ21703.1"/>
    <property type="molecule type" value="Genomic_DNA"/>
</dbReference>
<keyword evidence="2" id="KW-1185">Reference proteome</keyword>
<proteinExistence type="predicted"/>
<dbReference type="AlphaFoldDB" id="A0A2K8P7I4"/>
<dbReference type="RefSeq" id="WP_100679628.1">
    <property type="nucleotide sequence ID" value="NZ_CP024969.1"/>
</dbReference>
<protein>
    <submittedName>
        <fullName evidence="1">Uncharacterized protein</fullName>
    </submittedName>
</protein>
<dbReference type="OrthoDB" id="392076at2"/>
<dbReference type="Proteomes" id="UP000232223">
    <property type="component" value="Chromosome"/>
</dbReference>
<dbReference type="KEGG" id="mtab:MTABA_v1c05050"/>
<organism evidence="1 2">
    <name type="scientific">Mesoplasma tabanidae</name>
    <dbReference type="NCBI Taxonomy" id="219745"/>
    <lineage>
        <taxon>Bacteria</taxon>
        <taxon>Bacillati</taxon>
        <taxon>Mycoplasmatota</taxon>
        <taxon>Mollicutes</taxon>
        <taxon>Entomoplasmatales</taxon>
        <taxon>Entomoplasmataceae</taxon>
        <taxon>Mesoplasma</taxon>
    </lineage>
</organism>
<name>A0A2K8P7I4_9MOLU</name>